<accession>A0AAV4VK18</accession>
<proteinExistence type="predicted"/>
<evidence type="ECO:0000256" key="1">
    <source>
        <dbReference type="SAM" id="MobiDB-lite"/>
    </source>
</evidence>
<feature type="compositionally biased region" description="Basic and acidic residues" evidence="1">
    <location>
        <begin position="18"/>
        <end position="29"/>
    </location>
</feature>
<dbReference type="AlphaFoldDB" id="A0AAV4VK18"/>
<name>A0AAV4VK18_CAEEX</name>
<keyword evidence="3" id="KW-1185">Reference proteome</keyword>
<organism evidence="2 3">
    <name type="scientific">Caerostris extrusa</name>
    <name type="common">Bark spider</name>
    <name type="synonym">Caerostris bankana</name>
    <dbReference type="NCBI Taxonomy" id="172846"/>
    <lineage>
        <taxon>Eukaryota</taxon>
        <taxon>Metazoa</taxon>
        <taxon>Ecdysozoa</taxon>
        <taxon>Arthropoda</taxon>
        <taxon>Chelicerata</taxon>
        <taxon>Arachnida</taxon>
        <taxon>Araneae</taxon>
        <taxon>Araneomorphae</taxon>
        <taxon>Entelegynae</taxon>
        <taxon>Araneoidea</taxon>
        <taxon>Araneidae</taxon>
        <taxon>Caerostris</taxon>
    </lineage>
</organism>
<protein>
    <submittedName>
        <fullName evidence="2">Uncharacterized protein</fullName>
    </submittedName>
</protein>
<dbReference type="Proteomes" id="UP001054945">
    <property type="component" value="Unassembled WGS sequence"/>
</dbReference>
<feature type="region of interest" description="Disordered" evidence="1">
    <location>
        <begin position="1"/>
        <end position="29"/>
    </location>
</feature>
<reference evidence="2 3" key="1">
    <citation type="submission" date="2021-06" db="EMBL/GenBank/DDBJ databases">
        <title>Caerostris extrusa draft genome.</title>
        <authorList>
            <person name="Kono N."/>
            <person name="Arakawa K."/>
        </authorList>
    </citation>
    <scope>NUCLEOTIDE SEQUENCE [LARGE SCALE GENOMIC DNA]</scope>
</reference>
<comment type="caution">
    <text evidence="2">The sequence shown here is derived from an EMBL/GenBank/DDBJ whole genome shotgun (WGS) entry which is preliminary data.</text>
</comment>
<evidence type="ECO:0000313" key="2">
    <source>
        <dbReference type="EMBL" id="GIY70496.1"/>
    </source>
</evidence>
<evidence type="ECO:0000313" key="3">
    <source>
        <dbReference type="Proteomes" id="UP001054945"/>
    </source>
</evidence>
<dbReference type="EMBL" id="BPLR01014673">
    <property type="protein sequence ID" value="GIY70496.1"/>
    <property type="molecule type" value="Genomic_DNA"/>
</dbReference>
<gene>
    <name evidence="2" type="ORF">CEXT_47491</name>
</gene>
<sequence length="109" mass="12343">MLELQKGKKERKGGCGGGEEKDEIRKPPDSSRLYGALIRIKSLWAGARRIPPHQTALKSSKKCTRNFPRVVFPRAVWWGGSAPPLTGGRFVKQLWREKSPIIVWAEETF</sequence>